<comment type="caution">
    <text evidence="1">The sequence shown here is derived from an EMBL/GenBank/DDBJ whole genome shotgun (WGS) entry which is preliminary data.</text>
</comment>
<sequence>MRESLRRLASEDGDGMERRGRNVGTRRVRVELMLGEHITVDVERKARGSDLLDQICDSLDLVEKDHFGLLYTQRGDPRVWLDLNRRLSKTFRNEPWDVRLAVKFYPPEPSELTDDATRYQVALAVRRDLMEGRLTCSQITYALLSSYVLQAELGDFEESHDINTALHQHSAVPVNVITPELEANIDELYRKHKGQTPAEAELNYLETAKRLSLYGAELHAATDCQDVPIALGVCHSGVAVYRDGLLMNRFPWAKITKICYNKRLFTLRLRAGEFDEFETILSFKLAATSACKKLWRCSVEHHMFFRREFPVPVERIPGFARLGSRRLSCRRTLRQMRAAHEHTPTAA</sequence>
<dbReference type="Proteomes" id="UP001231649">
    <property type="component" value="Chromosome 23"/>
</dbReference>
<organism evidence="1 2">
    <name type="scientific">Mythimna loreyi</name>
    <dbReference type="NCBI Taxonomy" id="667449"/>
    <lineage>
        <taxon>Eukaryota</taxon>
        <taxon>Metazoa</taxon>
        <taxon>Ecdysozoa</taxon>
        <taxon>Arthropoda</taxon>
        <taxon>Hexapoda</taxon>
        <taxon>Insecta</taxon>
        <taxon>Pterygota</taxon>
        <taxon>Neoptera</taxon>
        <taxon>Endopterygota</taxon>
        <taxon>Lepidoptera</taxon>
        <taxon>Glossata</taxon>
        <taxon>Ditrysia</taxon>
        <taxon>Noctuoidea</taxon>
        <taxon>Noctuidae</taxon>
        <taxon>Noctuinae</taxon>
        <taxon>Hadenini</taxon>
        <taxon>Mythimna</taxon>
    </lineage>
</organism>
<keyword evidence="2" id="KW-1185">Reference proteome</keyword>
<dbReference type="EMBL" id="CM056799">
    <property type="protein sequence ID" value="KAJ8710493.1"/>
    <property type="molecule type" value="Genomic_DNA"/>
</dbReference>
<evidence type="ECO:0000313" key="1">
    <source>
        <dbReference type="EMBL" id="KAJ8710493.1"/>
    </source>
</evidence>
<reference evidence="1" key="1">
    <citation type="submission" date="2023-03" db="EMBL/GenBank/DDBJ databases">
        <title>Chromosome-level genomes of two armyworms, Mythimna separata and Mythimna loreyi, provide insights into the biosynthesis and reception of sex pheromones.</title>
        <authorList>
            <person name="Zhao H."/>
        </authorList>
    </citation>
    <scope>NUCLEOTIDE SEQUENCE</scope>
    <source>
        <strain evidence="1">BeijingLab</strain>
    </source>
</reference>
<protein>
    <submittedName>
        <fullName evidence="1">Uncharacterized protein</fullName>
    </submittedName>
</protein>
<evidence type="ECO:0000313" key="2">
    <source>
        <dbReference type="Proteomes" id="UP001231649"/>
    </source>
</evidence>
<name>A0ACC2Q7I1_9NEOP</name>
<gene>
    <name evidence="1" type="ORF">PYW08_009008</name>
</gene>
<accession>A0ACC2Q7I1</accession>
<proteinExistence type="predicted"/>